<evidence type="ECO:0000256" key="4">
    <source>
        <dbReference type="ARBA" id="ARBA00022692"/>
    </source>
</evidence>
<keyword evidence="6 7" id="KW-0472">Membrane</keyword>
<dbReference type="GO" id="GO:0005886">
    <property type="term" value="C:plasma membrane"/>
    <property type="evidence" value="ECO:0007669"/>
    <property type="project" value="UniProtKB-SubCell"/>
</dbReference>
<feature type="transmembrane region" description="Helical" evidence="8">
    <location>
        <begin position="453"/>
        <end position="471"/>
    </location>
</feature>
<proteinExistence type="inferred from homology"/>
<keyword evidence="10" id="KW-1185">Reference proteome</keyword>
<dbReference type="InterPro" id="IPR004299">
    <property type="entry name" value="MBOAT_fam"/>
</dbReference>
<dbReference type="PIRSF" id="PIRSF016636">
    <property type="entry name" value="AlgI_DltB"/>
    <property type="match status" value="1"/>
</dbReference>
<feature type="transmembrane region" description="Helical" evidence="8">
    <location>
        <begin position="415"/>
        <end position="433"/>
    </location>
</feature>
<dbReference type="InterPro" id="IPR028362">
    <property type="entry name" value="AlgI"/>
</dbReference>
<evidence type="ECO:0000256" key="7">
    <source>
        <dbReference type="PIRNR" id="PIRNR016636"/>
    </source>
</evidence>
<reference evidence="9 10" key="1">
    <citation type="submission" date="2019-12" db="EMBL/GenBank/DDBJ databases">
        <title>Mucilaginibacter sp. HMF7410 genome sequencing and assembly.</title>
        <authorList>
            <person name="Kang H."/>
            <person name="Cha I."/>
            <person name="Kim H."/>
            <person name="Joh K."/>
        </authorList>
    </citation>
    <scope>NUCLEOTIDE SEQUENCE [LARGE SCALE GENOMIC DNA]</scope>
    <source>
        <strain evidence="9 10">HMF7410</strain>
    </source>
</reference>
<dbReference type="GO" id="GO:0042121">
    <property type="term" value="P:alginic acid biosynthetic process"/>
    <property type="evidence" value="ECO:0007669"/>
    <property type="project" value="InterPro"/>
</dbReference>
<gene>
    <name evidence="9" type="ORF">GO621_10910</name>
</gene>
<protein>
    <submittedName>
        <fullName evidence="9">MBOAT family protein</fullName>
    </submittedName>
</protein>
<keyword evidence="7" id="KW-0012">Acyltransferase</keyword>
<dbReference type="PANTHER" id="PTHR13285:SF18">
    <property type="entry name" value="PROTEIN-CYSTEINE N-PALMITOYLTRANSFERASE RASP"/>
    <property type="match status" value="1"/>
</dbReference>
<dbReference type="Proteomes" id="UP000462014">
    <property type="component" value="Unassembled WGS sequence"/>
</dbReference>
<evidence type="ECO:0000256" key="8">
    <source>
        <dbReference type="SAM" id="Phobius"/>
    </source>
</evidence>
<feature type="transmembrane region" description="Helical" evidence="8">
    <location>
        <begin position="332"/>
        <end position="351"/>
    </location>
</feature>
<evidence type="ECO:0000256" key="5">
    <source>
        <dbReference type="ARBA" id="ARBA00022989"/>
    </source>
</evidence>
<dbReference type="AlphaFoldDB" id="A0A7K1SXJ9"/>
<dbReference type="PANTHER" id="PTHR13285">
    <property type="entry name" value="ACYLTRANSFERASE"/>
    <property type="match status" value="1"/>
</dbReference>
<feature type="transmembrane region" description="Helical" evidence="8">
    <location>
        <begin position="32"/>
        <end position="58"/>
    </location>
</feature>
<feature type="transmembrane region" description="Helical" evidence="8">
    <location>
        <begin position="78"/>
        <end position="99"/>
    </location>
</feature>
<evidence type="ECO:0000256" key="3">
    <source>
        <dbReference type="ARBA" id="ARBA00022475"/>
    </source>
</evidence>
<feature type="transmembrane region" description="Helical" evidence="8">
    <location>
        <begin position="198"/>
        <end position="221"/>
    </location>
</feature>
<feature type="transmembrane region" description="Helical" evidence="8">
    <location>
        <begin position="6"/>
        <end position="23"/>
    </location>
</feature>
<dbReference type="InterPro" id="IPR051085">
    <property type="entry name" value="MB_O-acyltransferase"/>
</dbReference>
<evidence type="ECO:0000256" key="6">
    <source>
        <dbReference type="ARBA" id="ARBA00023136"/>
    </source>
</evidence>
<comment type="subcellular location">
    <subcellularLocation>
        <location evidence="1">Cell membrane</location>
        <topology evidence="1">Multi-pass membrane protein</topology>
    </subcellularLocation>
</comment>
<evidence type="ECO:0000313" key="9">
    <source>
        <dbReference type="EMBL" id="MVN22042.1"/>
    </source>
</evidence>
<name>A0A7K1SXJ9_9SPHI</name>
<dbReference type="InterPro" id="IPR024194">
    <property type="entry name" value="Ac/AlaTfrase_AlgI/DltB"/>
</dbReference>
<feature type="transmembrane region" description="Helical" evidence="8">
    <location>
        <begin position="363"/>
        <end position="380"/>
    </location>
</feature>
<evidence type="ECO:0000313" key="10">
    <source>
        <dbReference type="Proteomes" id="UP000462014"/>
    </source>
</evidence>
<evidence type="ECO:0000256" key="1">
    <source>
        <dbReference type="ARBA" id="ARBA00004651"/>
    </source>
</evidence>
<keyword evidence="5 8" id="KW-1133">Transmembrane helix</keyword>
<accession>A0A7K1SXJ9</accession>
<keyword evidence="4 8" id="KW-0812">Transmembrane</keyword>
<sequence length="483" mass="56600">MLFTSDTFIIFFAIVFVLYWFILNRNLRLQNLFLLVAGYVFYGWWDWRFLFLLIFSSANDFLLGKKIYNAKNTKVRKRWLMVSLFVNLGLLGLFKYFNFFTDSFTSLASKIGISVNWPTLHIILPVGLSFYTFQSLTYTIDIYKKKMEPTKDILIFFTFVGFFPQMVAGPIERARLFLPQFFLKRTFTYEMAKIGGRLILIGFFKKIVIADSLSILVNAVYNSPKSYTGFPTVVATIFFAFQIYCDFSGYSDIAIGTAKLLGFDLTTNFKMPYLSTSLTEFWHRWHISLSTWFRDYVYIPLGGNRTSNLKANFNIFITFVLSGFWHGANWTFIIWGAIHGFVLIVEKMLTIKGQKNENTFNKLISTLLSFIIVCFAWIFFRSNSLSDAFIIITKMFSDVNEYSNFLNMSLKFRGMGLQISDIFISLFFLCVLLTMELQYNNEKLRYALRSYRFLRWSVYYFLIISIVFSATKNPAGNFIYFQF</sequence>
<feature type="transmembrane region" description="Helical" evidence="8">
    <location>
        <begin position="227"/>
        <end position="245"/>
    </location>
</feature>
<feature type="transmembrane region" description="Helical" evidence="8">
    <location>
        <begin position="153"/>
        <end position="178"/>
    </location>
</feature>
<dbReference type="EMBL" id="WPIK01000009">
    <property type="protein sequence ID" value="MVN22042.1"/>
    <property type="molecule type" value="Genomic_DNA"/>
</dbReference>
<dbReference type="PIRSF" id="PIRSF500217">
    <property type="entry name" value="AlgI"/>
    <property type="match status" value="1"/>
</dbReference>
<evidence type="ECO:0000256" key="2">
    <source>
        <dbReference type="ARBA" id="ARBA00010323"/>
    </source>
</evidence>
<comment type="caution">
    <text evidence="9">The sequence shown here is derived from an EMBL/GenBank/DDBJ whole genome shotgun (WGS) entry which is preliminary data.</text>
</comment>
<dbReference type="Pfam" id="PF03062">
    <property type="entry name" value="MBOAT"/>
    <property type="match status" value="1"/>
</dbReference>
<keyword evidence="7" id="KW-0808">Transferase</keyword>
<comment type="similarity">
    <text evidence="2 7">Belongs to the membrane-bound acyltransferase family.</text>
</comment>
<keyword evidence="3 7" id="KW-1003">Cell membrane</keyword>
<organism evidence="9 10">
    <name type="scientific">Mucilaginibacter arboris</name>
    <dbReference type="NCBI Taxonomy" id="2682090"/>
    <lineage>
        <taxon>Bacteria</taxon>
        <taxon>Pseudomonadati</taxon>
        <taxon>Bacteroidota</taxon>
        <taxon>Sphingobacteriia</taxon>
        <taxon>Sphingobacteriales</taxon>
        <taxon>Sphingobacteriaceae</taxon>
        <taxon>Mucilaginibacter</taxon>
    </lineage>
</organism>
<feature type="transmembrane region" description="Helical" evidence="8">
    <location>
        <begin position="111"/>
        <end position="133"/>
    </location>
</feature>
<dbReference type="GO" id="GO:0016746">
    <property type="term" value="F:acyltransferase activity"/>
    <property type="evidence" value="ECO:0007669"/>
    <property type="project" value="UniProtKB-KW"/>
</dbReference>